<dbReference type="Proteomes" id="UP000285301">
    <property type="component" value="Unassembled WGS sequence"/>
</dbReference>
<sequence length="872" mass="98082">RQEEDGVDDESRSTSCDFGSGSQLQWCSWSSSVDTHPNIRWMTGFGAQSYYLGGPLKDHTASDAMGGYAYFETSYKAINRVFSSAALESGFSDYQRKRVAINEDYSIENKTDTRHEHRLSHTTATATSNKLNVYKDPLISASEESRFLIPNVAHLYSSNISRTGPRGYCVSFFYNIDGLSADRLRILVRDIESGQNQTVWESRLISEGKWIKSEIAYSYNEMHQIVLEGIAKSAEEPERAYRGYIAVDDIQITPKGEGDTTLCHGHCTFEGGFCGWTNEEEKDDFDWKEARGSNNFFTGPVRDYYSFSKEYPLGGYIFIDASYPRRPGDKALLISPQFEATGESGPLCFTFATHMYGNGIGTLRVKYRSTESTEESSKDKILWEMSGEAGNYWYVAQLPIASSTAYHIVFEGVIGLNYLGNIAIDNIALERGSCPISPQTASQKSGDCTFEENMCFWTNPLPHANVDDFDWIRQFSFGNYGPRRDHTKRSANGYFLSLSGDPLQPQRGGTLAWIISPEFTPTSTVPKCLSFYYFMYQRVIESGGPSLGGLRVFIRTTDSKGDVVLLPVWRLNNHQSMRWRHAQVSLSMKKGEEYVAPTHSYQVVIEGIWGDARVGSIAIDDINFFDGYCSTLPIYAKAVPNECFFDRNLCNWQNETKRSPNREGQLSASLGQLSVTKSERPIYSARKQGESLTWRLATPTSRPANLQDHTFRAPIGYIFFDVFNQNTLQQPSLRSPKFPPLEGEVTKQCLTFWFSGFGRGDSTSLSVYHVVETGEAAEIGEQPAETTDQTKSKSEIANRVLLWRIQTRLIDTRRPIWHFGQVTVNAEAPYELHFEGEATDGGFAIDDITFYNGTCQTARPLEAVVNVKPEGE</sequence>
<evidence type="ECO:0000259" key="2">
    <source>
        <dbReference type="PROSITE" id="PS50060"/>
    </source>
</evidence>
<name>A0A3S3PN86_9ACAR</name>
<dbReference type="EMBL" id="NCKU01005175">
    <property type="protein sequence ID" value="RWS04929.1"/>
    <property type="molecule type" value="Genomic_DNA"/>
</dbReference>
<dbReference type="InterPro" id="IPR051560">
    <property type="entry name" value="MAM_domain-containing"/>
</dbReference>
<dbReference type="AlphaFoldDB" id="A0A3S3PN86"/>
<feature type="domain" description="MAM" evidence="2">
    <location>
        <begin position="14"/>
        <end position="265"/>
    </location>
</feature>
<proteinExistence type="predicted"/>
<dbReference type="OrthoDB" id="409956at2759"/>
<feature type="domain" description="MAM" evidence="2">
    <location>
        <begin position="446"/>
        <end position="631"/>
    </location>
</feature>
<protein>
    <submittedName>
        <fullName evidence="3">MAM domain-containing protein 4-like protein</fullName>
    </submittedName>
</protein>
<dbReference type="PANTHER" id="PTHR23282">
    <property type="entry name" value="APICAL ENDOSOMAL GLYCOPROTEIN PRECURSOR"/>
    <property type="match status" value="1"/>
</dbReference>
<dbReference type="InterPro" id="IPR013320">
    <property type="entry name" value="ConA-like_dom_sf"/>
</dbReference>
<dbReference type="SUPFAM" id="SSF49899">
    <property type="entry name" value="Concanavalin A-like lectins/glucanases"/>
    <property type="match status" value="4"/>
</dbReference>
<reference evidence="3 4" key="1">
    <citation type="journal article" date="2018" name="Gigascience">
        <title>Genomes of trombidid mites reveal novel predicted allergens and laterally-transferred genes associated with secondary metabolism.</title>
        <authorList>
            <person name="Dong X."/>
            <person name="Chaisiri K."/>
            <person name="Xia D."/>
            <person name="Armstrong S.D."/>
            <person name="Fang Y."/>
            <person name="Donnelly M.J."/>
            <person name="Kadowaki T."/>
            <person name="McGarry J.W."/>
            <person name="Darby A.C."/>
            <person name="Makepeace B.L."/>
        </authorList>
    </citation>
    <scope>NUCLEOTIDE SEQUENCE [LARGE SCALE GENOMIC DNA]</scope>
    <source>
        <strain evidence="3">UoL-WK</strain>
    </source>
</reference>
<organism evidence="3 4">
    <name type="scientific">Dinothrombium tinctorium</name>
    <dbReference type="NCBI Taxonomy" id="1965070"/>
    <lineage>
        <taxon>Eukaryota</taxon>
        <taxon>Metazoa</taxon>
        <taxon>Ecdysozoa</taxon>
        <taxon>Arthropoda</taxon>
        <taxon>Chelicerata</taxon>
        <taxon>Arachnida</taxon>
        <taxon>Acari</taxon>
        <taxon>Acariformes</taxon>
        <taxon>Trombidiformes</taxon>
        <taxon>Prostigmata</taxon>
        <taxon>Anystina</taxon>
        <taxon>Parasitengona</taxon>
        <taxon>Trombidioidea</taxon>
        <taxon>Trombidiidae</taxon>
        <taxon>Dinothrombium</taxon>
    </lineage>
</organism>
<dbReference type="GO" id="GO:0016020">
    <property type="term" value="C:membrane"/>
    <property type="evidence" value="ECO:0007669"/>
    <property type="project" value="InterPro"/>
</dbReference>
<comment type="caution">
    <text evidence="3">The sequence shown here is derived from an EMBL/GenBank/DDBJ whole genome shotgun (WGS) entry which is preliminary data.</text>
</comment>
<evidence type="ECO:0000256" key="1">
    <source>
        <dbReference type="SAM" id="MobiDB-lite"/>
    </source>
</evidence>
<dbReference type="Pfam" id="PF00629">
    <property type="entry name" value="MAM"/>
    <property type="match status" value="4"/>
</dbReference>
<feature type="region of interest" description="Disordered" evidence="1">
    <location>
        <begin position="1"/>
        <end position="21"/>
    </location>
</feature>
<feature type="non-terminal residue" evidence="3">
    <location>
        <position position="1"/>
    </location>
</feature>
<dbReference type="Gene3D" id="2.60.120.200">
    <property type="match status" value="4"/>
</dbReference>
<evidence type="ECO:0000313" key="4">
    <source>
        <dbReference type="Proteomes" id="UP000285301"/>
    </source>
</evidence>
<dbReference type="SMART" id="SM00137">
    <property type="entry name" value="MAM"/>
    <property type="match status" value="3"/>
</dbReference>
<keyword evidence="4" id="KW-1185">Reference proteome</keyword>
<dbReference type="CDD" id="cd06263">
    <property type="entry name" value="MAM"/>
    <property type="match status" value="2"/>
</dbReference>
<feature type="domain" description="MAM" evidence="2">
    <location>
        <begin position="265"/>
        <end position="436"/>
    </location>
</feature>
<feature type="domain" description="MAM" evidence="2">
    <location>
        <begin position="641"/>
        <end position="857"/>
    </location>
</feature>
<accession>A0A3S3PN86</accession>
<dbReference type="InterPro" id="IPR000998">
    <property type="entry name" value="MAM_dom"/>
</dbReference>
<gene>
    <name evidence="3" type="ORF">B4U79_13933</name>
</gene>
<dbReference type="PANTHER" id="PTHR23282:SF101">
    <property type="entry name" value="MAM DOMAIN-CONTAINING PROTEIN"/>
    <property type="match status" value="1"/>
</dbReference>
<dbReference type="PROSITE" id="PS50060">
    <property type="entry name" value="MAM_2"/>
    <property type="match status" value="4"/>
</dbReference>
<dbReference type="STRING" id="1965070.A0A3S3PN86"/>
<evidence type="ECO:0000313" key="3">
    <source>
        <dbReference type="EMBL" id="RWS04929.1"/>
    </source>
</evidence>